<dbReference type="SUPFAM" id="SSF56801">
    <property type="entry name" value="Acetyl-CoA synthetase-like"/>
    <property type="match status" value="1"/>
</dbReference>
<dbReference type="InterPro" id="IPR042099">
    <property type="entry name" value="ANL_N_sf"/>
</dbReference>
<protein>
    <submittedName>
        <fullName evidence="2">Acyl-coenzyme A synthetase/AMP-(Fatty) acid ligase</fullName>
    </submittedName>
</protein>
<feature type="domain" description="AMP-dependent synthetase/ligase" evidence="1">
    <location>
        <begin position="19"/>
        <end position="306"/>
    </location>
</feature>
<name>A0A662ZBZ8_9GAMM</name>
<dbReference type="PROSITE" id="PS00455">
    <property type="entry name" value="AMP_BINDING"/>
    <property type="match status" value="1"/>
</dbReference>
<dbReference type="Proteomes" id="UP000243374">
    <property type="component" value="Unassembled WGS sequence"/>
</dbReference>
<evidence type="ECO:0000313" key="2">
    <source>
        <dbReference type="EMBL" id="SFK24865.1"/>
    </source>
</evidence>
<accession>A0A662ZBZ8</accession>
<dbReference type="GO" id="GO:0016878">
    <property type="term" value="F:acid-thiol ligase activity"/>
    <property type="evidence" value="ECO:0007669"/>
    <property type="project" value="UniProtKB-ARBA"/>
</dbReference>
<dbReference type="InterPro" id="IPR050237">
    <property type="entry name" value="ATP-dep_AMP-bd_enzyme"/>
</dbReference>
<dbReference type="InterPro" id="IPR000873">
    <property type="entry name" value="AMP-dep_synth/lig_dom"/>
</dbReference>
<dbReference type="Gene3D" id="3.30.300.30">
    <property type="match status" value="1"/>
</dbReference>
<dbReference type="PANTHER" id="PTHR43767">
    <property type="entry name" value="LONG-CHAIN-FATTY-ACID--COA LIGASE"/>
    <property type="match status" value="1"/>
</dbReference>
<dbReference type="Gene3D" id="3.40.50.12780">
    <property type="entry name" value="N-terminal domain of ligase-like"/>
    <property type="match status" value="1"/>
</dbReference>
<dbReference type="InterPro" id="IPR045851">
    <property type="entry name" value="AMP-bd_C_sf"/>
</dbReference>
<dbReference type="Pfam" id="PF00501">
    <property type="entry name" value="AMP-binding"/>
    <property type="match status" value="1"/>
</dbReference>
<keyword evidence="2" id="KW-0436">Ligase</keyword>
<dbReference type="PANTHER" id="PTHR43767:SF1">
    <property type="entry name" value="NONRIBOSOMAL PEPTIDE SYNTHASE PES1 (EUROFUNG)-RELATED"/>
    <property type="match status" value="1"/>
</dbReference>
<proteinExistence type="predicted"/>
<dbReference type="OrthoDB" id="9787658at2"/>
<organism evidence="2 3">
    <name type="scientific">Succinivibrio dextrinosolvens</name>
    <dbReference type="NCBI Taxonomy" id="83771"/>
    <lineage>
        <taxon>Bacteria</taxon>
        <taxon>Pseudomonadati</taxon>
        <taxon>Pseudomonadota</taxon>
        <taxon>Gammaproteobacteria</taxon>
        <taxon>Aeromonadales</taxon>
        <taxon>Succinivibrionaceae</taxon>
        <taxon>Succinivibrio</taxon>
    </lineage>
</organism>
<dbReference type="AlphaFoldDB" id="A0A662ZBZ8"/>
<dbReference type="EMBL" id="FOSF01000043">
    <property type="protein sequence ID" value="SFK24865.1"/>
    <property type="molecule type" value="Genomic_DNA"/>
</dbReference>
<evidence type="ECO:0000313" key="3">
    <source>
        <dbReference type="Proteomes" id="UP000243374"/>
    </source>
</evidence>
<dbReference type="InterPro" id="IPR020845">
    <property type="entry name" value="AMP-binding_CS"/>
</dbReference>
<keyword evidence="3" id="KW-1185">Reference proteome</keyword>
<gene>
    <name evidence="2" type="ORF">SAMN04487865_104312</name>
</gene>
<reference evidence="2 3" key="1">
    <citation type="submission" date="2016-10" db="EMBL/GenBank/DDBJ databases">
        <authorList>
            <person name="Varghese N."/>
            <person name="Submissions S."/>
        </authorList>
    </citation>
    <scope>NUCLEOTIDE SEQUENCE [LARGE SCALE GENOMIC DNA]</scope>
    <source>
        <strain evidence="2 3">22B</strain>
    </source>
</reference>
<dbReference type="RefSeq" id="WP_074841143.1">
    <property type="nucleotide sequence ID" value="NZ_CP047056.1"/>
</dbReference>
<evidence type="ECO:0000259" key="1">
    <source>
        <dbReference type="Pfam" id="PF00501"/>
    </source>
</evidence>
<sequence>MKKNELSLHQALFENFGFYKDRIVAYSKTQAYTHHDFTDSIKALALYLQKEKEIKSIAVCVENAYTFSIAFIATMYAGKIPVLLGNITAHTFDEIETKADMVISDLNLTETSVQPAVPSADITELLEKAKREYQDLTQKDRESYNSQYCSTLDDNSPIVFYTSGTTGKSKRVNKSLKSMQIDIACSFELSDRLESIEGLRLISTVPPYHMYGLTYRIFMPILRHLPMTTYMVRYPEELSNYSMPLVLVSSPAFIKRLDTKIKAPKIRLCISAGSPMPDEAALSFYNWCQCAVTEIYGSTESNSMAHRDNRGDKPLFIPFSVVRFVKIEDGYKLDSPMSDGYSRIDDNLEFEGPHFRITGRKDKIVKIEENRVSLTQIENLLKKNPIIEDAVALVITKNQRTCIGAVCILKDKTFRQDTAQHTDNSVENITADRKAVVMTLREYLRGYLPAVAIPRYFRLVNRIPVNHMGKRITPLLEELFND</sequence>